<evidence type="ECO:0000313" key="11">
    <source>
        <dbReference type="Proteomes" id="UP000251166"/>
    </source>
</evidence>
<dbReference type="Proteomes" id="UP000251166">
    <property type="component" value="Plasmid unnamed1"/>
</dbReference>
<dbReference type="InterPro" id="IPR035906">
    <property type="entry name" value="MetI-like_sf"/>
</dbReference>
<feature type="transmembrane region" description="Helical" evidence="8">
    <location>
        <begin position="204"/>
        <end position="230"/>
    </location>
</feature>
<evidence type="ECO:0000313" key="10">
    <source>
        <dbReference type="EMBL" id="AXA43333.1"/>
    </source>
</evidence>
<keyword evidence="7 8" id="KW-0472">Membrane</keyword>
<dbReference type="PANTHER" id="PTHR42929:SF1">
    <property type="entry name" value="INNER MEMBRANE ABC TRANSPORTER PERMEASE PROTEIN YDCU-RELATED"/>
    <property type="match status" value="1"/>
</dbReference>
<evidence type="ECO:0000256" key="2">
    <source>
        <dbReference type="ARBA" id="ARBA00007069"/>
    </source>
</evidence>
<evidence type="ECO:0000256" key="8">
    <source>
        <dbReference type="RuleBase" id="RU363032"/>
    </source>
</evidence>
<organism evidence="10 11">
    <name type="scientific">Rhizobium leguminosarum</name>
    <dbReference type="NCBI Taxonomy" id="384"/>
    <lineage>
        <taxon>Bacteria</taxon>
        <taxon>Pseudomonadati</taxon>
        <taxon>Pseudomonadota</taxon>
        <taxon>Alphaproteobacteria</taxon>
        <taxon>Hyphomicrobiales</taxon>
        <taxon>Rhizobiaceae</taxon>
        <taxon>Rhizobium/Agrobacterium group</taxon>
        <taxon>Rhizobium</taxon>
    </lineage>
</organism>
<feature type="domain" description="ABC transmembrane type-1" evidence="9">
    <location>
        <begin position="66"/>
        <end position="272"/>
    </location>
</feature>
<evidence type="ECO:0000256" key="3">
    <source>
        <dbReference type="ARBA" id="ARBA00022448"/>
    </source>
</evidence>
<keyword evidence="6 8" id="KW-1133">Transmembrane helix</keyword>
<dbReference type="GO" id="GO:0005886">
    <property type="term" value="C:plasma membrane"/>
    <property type="evidence" value="ECO:0007669"/>
    <property type="project" value="UniProtKB-SubCell"/>
</dbReference>
<dbReference type="EMBL" id="CP030761">
    <property type="protein sequence ID" value="AXA43333.1"/>
    <property type="molecule type" value="Genomic_DNA"/>
</dbReference>
<dbReference type="InterPro" id="IPR000515">
    <property type="entry name" value="MetI-like"/>
</dbReference>
<dbReference type="RefSeq" id="WP_245472825.1">
    <property type="nucleotide sequence ID" value="NZ_CP030761.1"/>
</dbReference>
<feature type="transmembrane region" description="Helical" evidence="8">
    <location>
        <begin position="100"/>
        <end position="124"/>
    </location>
</feature>
<dbReference type="GO" id="GO:0055085">
    <property type="term" value="P:transmembrane transport"/>
    <property type="evidence" value="ECO:0007669"/>
    <property type="project" value="InterPro"/>
</dbReference>
<keyword evidence="5 8" id="KW-0812">Transmembrane</keyword>
<keyword evidence="10" id="KW-0614">Plasmid</keyword>
<dbReference type="SUPFAM" id="SSF161098">
    <property type="entry name" value="MetI-like"/>
    <property type="match status" value="1"/>
</dbReference>
<reference evidence="10 11" key="1">
    <citation type="submission" date="2018-07" db="EMBL/GenBank/DDBJ databases">
        <title>Rhizobium leguminosarum strain:ATCC 14479 Genome sequencing and assembly.</title>
        <authorList>
            <person name="Chakraborty R."/>
        </authorList>
    </citation>
    <scope>NUCLEOTIDE SEQUENCE [LARGE SCALE GENOMIC DNA]</scope>
    <source>
        <strain evidence="10 11">ATCC 14479</strain>
        <plasmid evidence="11">Plasmid unnamed1</plasmid>
    </source>
</reference>
<comment type="similarity">
    <text evidence="2">Belongs to the binding-protein-dependent transport system permease family. CysTW subfamily.</text>
</comment>
<gene>
    <name evidence="10" type="ORF">DLJ82_5772</name>
</gene>
<feature type="transmembrane region" description="Helical" evidence="8">
    <location>
        <begin position="154"/>
        <end position="174"/>
    </location>
</feature>
<accession>A0A2Z4YT47</accession>
<dbReference type="CDD" id="cd06261">
    <property type="entry name" value="TM_PBP2"/>
    <property type="match status" value="1"/>
</dbReference>
<geneLocation type="plasmid" evidence="10 11">
    <name>unnamed1</name>
</geneLocation>
<evidence type="ECO:0000256" key="5">
    <source>
        <dbReference type="ARBA" id="ARBA00022692"/>
    </source>
</evidence>
<dbReference type="PANTHER" id="PTHR42929">
    <property type="entry name" value="INNER MEMBRANE ABC TRANSPORTER PERMEASE PROTEIN YDCU-RELATED-RELATED"/>
    <property type="match status" value="1"/>
</dbReference>
<protein>
    <submittedName>
        <fullName evidence="10">Binding-protein-dependent transport system inner membrane component family protein</fullName>
    </submittedName>
</protein>
<sequence length="280" mass="30555">MQKKNLSAAGMLMPATLMVVLFMALPLLYLFRYSLNAYVPGQFMVSDFTLANFIAFFSETYYLIGMRTTLVMSFVVTVTCLVLGLPLANWISRKQGSLKTLLLMMVILPLFISNAVRAAGWMVAFGKTGVINYALLSAGLISAPLEIMYTPNAVFVGIVAVNLPYVVLTLQSVFEGLDENVEYAASSLGANPFETFVLVKLPQIVPGILAAFVLSFILTMNAYATPVLLGGPSFRMMSPMIVGEILNKANWPFGAALSFILLSVTVSITAIAGYYIKRRY</sequence>
<evidence type="ECO:0000259" key="9">
    <source>
        <dbReference type="PROSITE" id="PS50928"/>
    </source>
</evidence>
<feature type="transmembrane region" description="Helical" evidence="8">
    <location>
        <begin position="43"/>
        <end position="64"/>
    </location>
</feature>
<evidence type="ECO:0000256" key="7">
    <source>
        <dbReference type="ARBA" id="ARBA00023136"/>
    </source>
</evidence>
<feature type="transmembrane region" description="Helical" evidence="8">
    <location>
        <begin position="70"/>
        <end position="88"/>
    </location>
</feature>
<evidence type="ECO:0000256" key="1">
    <source>
        <dbReference type="ARBA" id="ARBA00004651"/>
    </source>
</evidence>
<dbReference type="PROSITE" id="PS50928">
    <property type="entry name" value="ABC_TM1"/>
    <property type="match status" value="1"/>
</dbReference>
<evidence type="ECO:0000256" key="6">
    <source>
        <dbReference type="ARBA" id="ARBA00022989"/>
    </source>
</evidence>
<proteinExistence type="inferred from homology"/>
<keyword evidence="4" id="KW-1003">Cell membrane</keyword>
<dbReference type="Gene3D" id="1.10.3720.10">
    <property type="entry name" value="MetI-like"/>
    <property type="match status" value="1"/>
</dbReference>
<keyword evidence="3 8" id="KW-0813">Transport</keyword>
<comment type="subcellular location">
    <subcellularLocation>
        <location evidence="1 8">Cell membrane</location>
        <topology evidence="1 8">Multi-pass membrane protein</topology>
    </subcellularLocation>
</comment>
<dbReference type="Pfam" id="PF00528">
    <property type="entry name" value="BPD_transp_1"/>
    <property type="match status" value="1"/>
</dbReference>
<evidence type="ECO:0000256" key="4">
    <source>
        <dbReference type="ARBA" id="ARBA00022475"/>
    </source>
</evidence>
<dbReference type="AlphaFoldDB" id="A0A2Z4YT47"/>
<feature type="transmembrane region" description="Helical" evidence="8">
    <location>
        <begin position="251"/>
        <end position="276"/>
    </location>
</feature>
<feature type="transmembrane region" description="Helical" evidence="8">
    <location>
        <begin position="12"/>
        <end position="31"/>
    </location>
</feature>
<feature type="transmembrane region" description="Helical" evidence="8">
    <location>
        <begin position="130"/>
        <end position="147"/>
    </location>
</feature>
<name>A0A2Z4YT47_RHILE</name>